<dbReference type="SUPFAM" id="SSF63825">
    <property type="entry name" value="YWTD domain"/>
    <property type="match status" value="1"/>
</dbReference>
<proteinExistence type="predicted"/>
<name>A0AAD8Y0P5_9STRA</name>
<organism evidence="2 3">
    <name type="scientific">Skeletonema marinoi</name>
    <dbReference type="NCBI Taxonomy" id="267567"/>
    <lineage>
        <taxon>Eukaryota</taxon>
        <taxon>Sar</taxon>
        <taxon>Stramenopiles</taxon>
        <taxon>Ochrophyta</taxon>
        <taxon>Bacillariophyta</taxon>
        <taxon>Coscinodiscophyceae</taxon>
        <taxon>Thalassiosirophycidae</taxon>
        <taxon>Thalassiosirales</taxon>
        <taxon>Skeletonemataceae</taxon>
        <taxon>Skeletonema</taxon>
        <taxon>Skeletonema marinoi-dohrnii complex</taxon>
    </lineage>
</organism>
<keyword evidence="3" id="KW-1185">Reference proteome</keyword>
<sequence length="898" mass="100500">MSSQSTSNDGSNGRISHRAEGGPDLNYLYATNRDEDDSEIPIFVHPNNNKKNGRNKSKRPVQRGRKKDKRTLRGTTLYLGGEEGPNNKIYCIPGHAERVLCIDTKTDEVYPVGPEFNASNMVQNGKFKWLRGIVVGDIIYGLPCHADCILRIDTRTDEVGVISIPYEEYFDTSIPEKGDKAQTEAYQERHSPWKYHGGTISPHDKCIYAVPQYAKKVLRIDPVTEECSFVGPKFEGRCKWYGGVIGNTDGAIYCIPQNAEGVLRIDASGVNFNGEVDHDPNGLLPSSPEARVLVTTHGNYPLGGHKWHGAAASADGMIVSIPNNADNVLCIKPAAQAMYTSPDTKVDTTPEPEIFILEGQSPGDVATGRHRDDGKYKYLGAMAGTDGHVYCFPSGSERVLQVNTVKRIARSVGPNLLDAGMEPLFQNKWQNGLTNDKEECVYAIPLGAETVLRIKTHSQEDDNEPIVTTWKLPLPNKTLEKWEGGVVAENGIIYCMPNNHKAVLQVVPPYIPSREQLHKANEKKEEERERAREFERQQQQKEMDEKKAKKEQKRQERLEKKNKTGSNNEEISKCNNSIEVAEEKKDEETAKEDEKVIITKKKNLELPSVTPEGIPYKYKTGIATLRSSSHRVKYSLDHRTVNDATSTFLPEELCKEYSLSYAMEKYDFHQKIVELLQSCSPDLVGSFRTLNGDASGSTAAPKLDNFVVPIKSLTRKCQKGKVEAAQQYLSDKIASDEKFLGLFDRFLEEVVLPHFKQRLQSVGAAKPDEAITFYYQRPPTLRIQPGPARAFVKAHDDAEYGHQNGELNFWLPLTSQRKTGVDLWVESKHGAGDYHPVGANAGEVLSFHGSTCRHYVNANHSLWTRMSLDFRVGVSGFFDPSWQMNGTTADHSRRKVSL</sequence>
<reference evidence="2" key="1">
    <citation type="submission" date="2023-06" db="EMBL/GenBank/DDBJ databases">
        <title>Survivors Of The Sea: Transcriptome response of Skeletonema marinoi to long-term dormancy.</title>
        <authorList>
            <person name="Pinder M.I.M."/>
            <person name="Kourtchenko O."/>
            <person name="Robertson E.K."/>
            <person name="Larsson T."/>
            <person name="Maumus F."/>
            <person name="Osuna-Cruz C.M."/>
            <person name="Vancaester E."/>
            <person name="Stenow R."/>
            <person name="Vandepoele K."/>
            <person name="Ploug H."/>
            <person name="Bruchert V."/>
            <person name="Godhe A."/>
            <person name="Topel M."/>
        </authorList>
    </citation>
    <scope>NUCLEOTIDE SEQUENCE</scope>
    <source>
        <strain evidence="2">R05AC</strain>
    </source>
</reference>
<feature type="compositionally biased region" description="Polar residues" evidence="1">
    <location>
        <begin position="1"/>
        <end position="14"/>
    </location>
</feature>
<dbReference type="Proteomes" id="UP001224775">
    <property type="component" value="Unassembled WGS sequence"/>
</dbReference>
<feature type="compositionally biased region" description="Basic and acidic residues" evidence="1">
    <location>
        <begin position="581"/>
        <end position="593"/>
    </location>
</feature>
<feature type="compositionally biased region" description="Basic and acidic residues" evidence="1">
    <location>
        <begin position="517"/>
        <end position="562"/>
    </location>
</feature>
<comment type="caution">
    <text evidence="2">The sequence shown here is derived from an EMBL/GenBank/DDBJ whole genome shotgun (WGS) entry which is preliminary data.</text>
</comment>
<feature type="region of interest" description="Disordered" evidence="1">
    <location>
        <begin position="517"/>
        <end position="593"/>
    </location>
</feature>
<evidence type="ECO:0000313" key="3">
    <source>
        <dbReference type="Proteomes" id="UP001224775"/>
    </source>
</evidence>
<evidence type="ECO:0000313" key="2">
    <source>
        <dbReference type="EMBL" id="KAK1737252.1"/>
    </source>
</evidence>
<protein>
    <submittedName>
        <fullName evidence="2">Uncharacterized protein</fullName>
    </submittedName>
</protein>
<accession>A0AAD8Y0P5</accession>
<feature type="compositionally biased region" description="Polar residues" evidence="1">
    <location>
        <begin position="564"/>
        <end position="578"/>
    </location>
</feature>
<evidence type="ECO:0000256" key="1">
    <source>
        <dbReference type="SAM" id="MobiDB-lite"/>
    </source>
</evidence>
<gene>
    <name evidence="2" type="ORF">QTG54_012119</name>
</gene>
<dbReference type="EMBL" id="JATAAI010000026">
    <property type="protein sequence ID" value="KAK1737252.1"/>
    <property type="molecule type" value="Genomic_DNA"/>
</dbReference>
<feature type="compositionally biased region" description="Basic residues" evidence="1">
    <location>
        <begin position="51"/>
        <end position="72"/>
    </location>
</feature>
<dbReference type="AlphaFoldDB" id="A0AAD8Y0P5"/>
<feature type="region of interest" description="Disordered" evidence="1">
    <location>
        <begin position="1"/>
        <end position="78"/>
    </location>
</feature>